<organism evidence="1 2">
    <name type="scientific">Priestia megaterium (strain ATCC 14581 / DSM 32 / CCUG 1817 / JCM 2506 / NBRC 15308 / NCIMB 9376 / NCTC 10342 / NRRL B-14308 / VKM B-512 / Ford 19)</name>
    <name type="common">Bacillus megaterium</name>
    <dbReference type="NCBI Taxonomy" id="1348623"/>
    <lineage>
        <taxon>Bacteria</taxon>
        <taxon>Bacillati</taxon>
        <taxon>Bacillota</taxon>
        <taxon>Bacilli</taxon>
        <taxon>Bacillales</taxon>
        <taxon>Bacillaceae</taxon>
        <taxon>Priestia</taxon>
    </lineage>
</organism>
<dbReference type="Proteomes" id="UP000031829">
    <property type="component" value="Chromosome"/>
</dbReference>
<accession>A0A0B6AHD1</accession>
<evidence type="ECO:0000313" key="1">
    <source>
        <dbReference type="EMBL" id="AJI24315.1"/>
    </source>
</evidence>
<gene>
    <name evidence="1" type="ORF">BG04_2766</name>
</gene>
<reference evidence="1 2" key="1">
    <citation type="journal article" date="2015" name="Genome Announc.">
        <title>Complete genome sequences for 35 biothreat assay-relevant bacillus species.</title>
        <authorList>
            <person name="Johnson S.L."/>
            <person name="Daligault H.E."/>
            <person name="Davenport K.W."/>
            <person name="Jaissle J."/>
            <person name="Frey K.G."/>
            <person name="Ladner J.T."/>
            <person name="Broomall S.M."/>
            <person name="Bishop-Lilly K.A."/>
            <person name="Bruce D.C."/>
            <person name="Gibbons H.S."/>
            <person name="Coyne S.R."/>
            <person name="Lo C.C."/>
            <person name="Meincke L."/>
            <person name="Munk A.C."/>
            <person name="Koroleva G.I."/>
            <person name="Rosenzweig C.N."/>
            <person name="Palacios G.F."/>
            <person name="Redden C.L."/>
            <person name="Minogue T.D."/>
            <person name="Chain P.S."/>
        </authorList>
    </citation>
    <scope>NUCLEOTIDE SEQUENCE [LARGE SCALE GENOMIC DNA]</scope>
    <source>
        <strain evidence="2">ATCC 14581 / DSM 32 / JCM 2506 / NBRC 15308 / NCIMB 9376 / NCTC 10342 / NRRL B-14308 / VKM B-512</strain>
    </source>
</reference>
<sequence>MLQSNIQTYIEKEMNVQGQSLSLYQEEKEYALQKKLVPQNLMIEEKEESLRFKDSYIERVDKETDELIAEEFPLSFLDTPISYLKEHRSEFLYVESKWFEFIKLEGCSFEVDDVFGTYKVLTGLHMQKKFGSLLKQFFAKEFNESPTSVQLLFNDKDGLWDVNIELDAIKEFNEKMSIGEVLVLTYRFFFHLVEYVENEKA</sequence>
<dbReference type="GeneID" id="93640835"/>
<dbReference type="EMBL" id="CP009920">
    <property type="protein sequence ID" value="AJI24315.1"/>
    <property type="molecule type" value="Genomic_DNA"/>
</dbReference>
<dbReference type="RefSeq" id="WP_034654643.1">
    <property type="nucleotide sequence ID" value="NZ_BCVB01000014.1"/>
</dbReference>
<evidence type="ECO:0000313" key="2">
    <source>
        <dbReference type="Proteomes" id="UP000031829"/>
    </source>
</evidence>
<dbReference type="KEGG" id="bmeg:BG04_2766"/>
<evidence type="ECO:0008006" key="3">
    <source>
        <dbReference type="Google" id="ProtNLM"/>
    </source>
</evidence>
<dbReference type="AlphaFoldDB" id="A0A0B6AHD1"/>
<dbReference type="HOGENOM" id="CLU_121309_0_0_9"/>
<protein>
    <recommendedName>
        <fullName evidence="3">Branched-chain amino acid aminotransferase</fullName>
    </recommendedName>
</protein>
<proteinExistence type="predicted"/>
<name>A0A0B6AHD1_PRIM2</name>